<organism evidence="1 2">
    <name type="scientific">Streptacidiphilus cavernicola</name>
    <dbReference type="NCBI Taxonomy" id="3342716"/>
    <lineage>
        <taxon>Bacteria</taxon>
        <taxon>Bacillati</taxon>
        <taxon>Actinomycetota</taxon>
        <taxon>Actinomycetes</taxon>
        <taxon>Kitasatosporales</taxon>
        <taxon>Streptomycetaceae</taxon>
        <taxon>Streptacidiphilus</taxon>
    </lineage>
</organism>
<dbReference type="RefSeq" id="WP_380533368.1">
    <property type="nucleotide sequence ID" value="NZ_JBHFAB010000004.1"/>
</dbReference>
<evidence type="ECO:0000313" key="2">
    <source>
        <dbReference type="Proteomes" id="UP001592531"/>
    </source>
</evidence>
<keyword evidence="2" id="KW-1185">Reference proteome</keyword>
<name>A0ABV6VR81_9ACTN</name>
<reference evidence="1 2" key="1">
    <citation type="submission" date="2024-09" db="EMBL/GenBank/DDBJ databases">
        <authorList>
            <person name="Lee S.D."/>
        </authorList>
    </citation>
    <scope>NUCLEOTIDE SEQUENCE [LARGE SCALE GENOMIC DNA]</scope>
    <source>
        <strain evidence="1 2">N8-3</strain>
    </source>
</reference>
<accession>A0ABV6VR81</accession>
<proteinExistence type="predicted"/>
<evidence type="ECO:0008006" key="3">
    <source>
        <dbReference type="Google" id="ProtNLM"/>
    </source>
</evidence>
<sequence>MCKTAKDVGLEGIMALRFIGIDPDTGGGNSPTVWFDEEAREFVFQGWKPNDDLRQRITETPAPNHAPGIPFEAVWDRAIPHGQYVIR</sequence>
<evidence type="ECO:0000313" key="1">
    <source>
        <dbReference type="EMBL" id="MFC1416259.1"/>
    </source>
</evidence>
<comment type="caution">
    <text evidence="1">The sequence shown here is derived from an EMBL/GenBank/DDBJ whole genome shotgun (WGS) entry which is preliminary data.</text>
</comment>
<dbReference type="Proteomes" id="UP001592531">
    <property type="component" value="Unassembled WGS sequence"/>
</dbReference>
<protein>
    <recommendedName>
        <fullName evidence="3">DUF397 domain-containing protein</fullName>
    </recommendedName>
</protein>
<dbReference type="EMBL" id="JBHFAB010000004">
    <property type="protein sequence ID" value="MFC1416259.1"/>
    <property type="molecule type" value="Genomic_DNA"/>
</dbReference>
<gene>
    <name evidence="1" type="ORF">ACEZDE_06335</name>
</gene>